<accession>A0A517Z9K6</accession>
<name>A0A517Z9K6_9PLAN</name>
<dbReference type="RefSeq" id="WP_145370336.1">
    <property type="nucleotide sequence ID" value="NZ_CP036275.1"/>
</dbReference>
<feature type="transmembrane region" description="Helical" evidence="2">
    <location>
        <begin position="478"/>
        <end position="502"/>
    </location>
</feature>
<dbReference type="PANTHER" id="PTHR41259:SF1">
    <property type="entry name" value="DOUBLE-STRAND BREAK REPAIR RAD50 ATPASE, PUTATIVE-RELATED"/>
    <property type="match status" value="1"/>
</dbReference>
<organism evidence="4 5">
    <name type="scientific">Maioricimonas rarisocia</name>
    <dbReference type="NCBI Taxonomy" id="2528026"/>
    <lineage>
        <taxon>Bacteria</taxon>
        <taxon>Pseudomonadati</taxon>
        <taxon>Planctomycetota</taxon>
        <taxon>Planctomycetia</taxon>
        <taxon>Planctomycetales</taxon>
        <taxon>Planctomycetaceae</taxon>
        <taxon>Maioricimonas</taxon>
    </lineage>
</organism>
<feature type="coiled-coil region" evidence="1">
    <location>
        <begin position="277"/>
        <end position="304"/>
    </location>
</feature>
<dbReference type="EMBL" id="CP036275">
    <property type="protein sequence ID" value="QDU39121.1"/>
    <property type="molecule type" value="Genomic_DNA"/>
</dbReference>
<gene>
    <name evidence="4" type="ORF">Mal4_34560</name>
</gene>
<evidence type="ECO:0000313" key="5">
    <source>
        <dbReference type="Proteomes" id="UP000320496"/>
    </source>
</evidence>
<keyword evidence="1" id="KW-0175">Coiled coil</keyword>
<dbReference type="KEGG" id="mri:Mal4_34560"/>
<dbReference type="Pfam" id="PF13514">
    <property type="entry name" value="AAA_27"/>
    <property type="match status" value="1"/>
</dbReference>
<dbReference type="Gene3D" id="3.40.50.300">
    <property type="entry name" value="P-loop containing nucleotide triphosphate hydrolases"/>
    <property type="match status" value="2"/>
</dbReference>
<keyword evidence="2" id="KW-1133">Transmembrane helix</keyword>
<evidence type="ECO:0000256" key="2">
    <source>
        <dbReference type="SAM" id="Phobius"/>
    </source>
</evidence>
<reference evidence="4 5" key="1">
    <citation type="submission" date="2019-02" db="EMBL/GenBank/DDBJ databases">
        <title>Deep-cultivation of Planctomycetes and their phenomic and genomic characterization uncovers novel biology.</title>
        <authorList>
            <person name="Wiegand S."/>
            <person name="Jogler M."/>
            <person name="Boedeker C."/>
            <person name="Pinto D."/>
            <person name="Vollmers J."/>
            <person name="Rivas-Marin E."/>
            <person name="Kohn T."/>
            <person name="Peeters S.H."/>
            <person name="Heuer A."/>
            <person name="Rast P."/>
            <person name="Oberbeckmann S."/>
            <person name="Bunk B."/>
            <person name="Jeske O."/>
            <person name="Meyerdierks A."/>
            <person name="Storesund J.E."/>
            <person name="Kallscheuer N."/>
            <person name="Luecker S."/>
            <person name="Lage O.M."/>
            <person name="Pohl T."/>
            <person name="Merkel B.J."/>
            <person name="Hornburger P."/>
            <person name="Mueller R.-W."/>
            <person name="Bruemmer F."/>
            <person name="Labrenz M."/>
            <person name="Spormann A.M."/>
            <person name="Op den Camp H."/>
            <person name="Overmann J."/>
            <person name="Amann R."/>
            <person name="Jetten M.S.M."/>
            <person name="Mascher T."/>
            <person name="Medema M.H."/>
            <person name="Devos D.P."/>
            <person name="Kaster A.-K."/>
            <person name="Ovreas L."/>
            <person name="Rohde M."/>
            <person name="Galperin M.Y."/>
            <person name="Jogler C."/>
        </authorList>
    </citation>
    <scope>NUCLEOTIDE SEQUENCE [LARGE SCALE GENOMIC DNA]</scope>
    <source>
        <strain evidence="4 5">Mal4</strain>
    </source>
</reference>
<feature type="transmembrane region" description="Helical" evidence="2">
    <location>
        <begin position="514"/>
        <end position="535"/>
    </location>
</feature>
<keyword evidence="2" id="KW-0472">Membrane</keyword>
<dbReference type="AlphaFoldDB" id="A0A517Z9K6"/>
<feature type="coiled-coil region" evidence="1">
    <location>
        <begin position="734"/>
        <end position="768"/>
    </location>
</feature>
<evidence type="ECO:0000313" key="4">
    <source>
        <dbReference type="EMBL" id="QDU39121.1"/>
    </source>
</evidence>
<dbReference type="PANTHER" id="PTHR41259">
    <property type="entry name" value="DOUBLE-STRAND BREAK REPAIR RAD50 ATPASE, PUTATIVE-RELATED"/>
    <property type="match status" value="1"/>
</dbReference>
<feature type="domain" description="YhaN AAA" evidence="3">
    <location>
        <begin position="1"/>
        <end position="202"/>
    </location>
</feature>
<proteinExistence type="predicted"/>
<evidence type="ECO:0000259" key="3">
    <source>
        <dbReference type="Pfam" id="PF13514"/>
    </source>
</evidence>
<evidence type="ECO:0000256" key="1">
    <source>
        <dbReference type="SAM" id="Coils"/>
    </source>
</evidence>
<feature type="coiled-coil region" evidence="1">
    <location>
        <begin position="794"/>
        <end position="894"/>
    </location>
</feature>
<dbReference type="InterPro" id="IPR038734">
    <property type="entry name" value="YhaN_AAA"/>
</dbReference>
<feature type="coiled-coil region" evidence="1">
    <location>
        <begin position="331"/>
        <end position="362"/>
    </location>
</feature>
<dbReference type="OrthoDB" id="9764467at2"/>
<dbReference type="Proteomes" id="UP000320496">
    <property type="component" value="Chromosome"/>
</dbReference>
<dbReference type="SUPFAM" id="SSF52540">
    <property type="entry name" value="P-loop containing nucleoside triphosphate hydrolases"/>
    <property type="match status" value="1"/>
</dbReference>
<keyword evidence="5" id="KW-1185">Reference proteome</keyword>
<keyword evidence="2" id="KW-0812">Transmembrane</keyword>
<sequence length="1058" mass="121105">MRITDLQIERFGVWRDLSLPLAEDGISVFYGPNEAGKSTLMRFIRGILYGFPGGASSAKVRPGDGDHAAVGALCIEADGRSLTLRRKAEPGTRGQLAISGHPAIDDPEATLEQLLGGTSESVFENVFAIGLHELQELATLQDDEVAEQIYSLSLGPEGERLLNAQTEAETRLKRLFDSRKSSGRLVELANRLCKIDEELKRVDDASSRYGELVEQRDRTTALIEEHRERQAGLQHQLRGHQFLDRVWAPWNRQRQLQQELAALPISGELPADALELFDRHDRELEQKESRRRELLAESKKLRQQAEATIGDTTLEDCACSIRSLQERAPGIREQEQRVAGLRKETDRLQQDLETRIEQLEEHGVQLPEDVDHPNAAETRDLYQAAEAWRQAHRRRARLVRRYRRLADAAQKSRQGVSADLKTLDGRGITDAIEYARGRLKELQRLAELRQRESVLRESIESLRDQQQAIPEPRELPPYFYLVLGFFGIAGLVLFGTGLYGFFNGLMAPGAEHAAWVVGLIYLLVGLCCGGVTWTMKQHFEPQDVDFGLLQARLDRTASDLAEVRREIEDLTRNRSESWLLRGAAKDEKTPKKLTELDVILQVQRRIAQLERLDDLSRSQHQRRQQLSDIRHRLQQRQQELTARRREWCERLKQLGLPETLKVRQAFDLWQQLNEAQRVWQRWQLADAELSHERAAVDAFRQEASELATKLETGKSETSDSYRLVEKWARRLAEIDASRSERVRLRKLAREKQQQADQLLETIETLRTRRMEVLTRAGVSSRDELAARIKQYSRATELQELIEQAGEELAAASRSEPDLAVVEEDLIAYDAEQNNHAIATIRQELKDLEEDLRVHHERLGRLRQEVTDLQQDRRAASLRFERAQIEAELNDATAEWAATRLATNAIDEVRGRLERDCQPETLKKASEYLDRLTCRKYRNIWVPLGERRLLIDDDQGQATRVEHLSSGTREQLFLAIRLAMIQEFAGQGVDLPMVLDDVVVNFDQVRTEAAVNTLIEFAEDGQQILLFTCHLHLAHLFETKGVEPIWLPGHTSVEKRQVG</sequence>
<protein>
    <recommendedName>
        <fullName evidence="3">YhaN AAA domain-containing protein</fullName>
    </recommendedName>
</protein>
<dbReference type="InterPro" id="IPR027417">
    <property type="entry name" value="P-loop_NTPase"/>
</dbReference>